<dbReference type="InterPro" id="IPR011527">
    <property type="entry name" value="ABC1_TM_dom"/>
</dbReference>
<keyword evidence="5 7" id="KW-1133">Transmembrane helix</keyword>
<feature type="domain" description="ABC transporter" evidence="8">
    <location>
        <begin position="321"/>
        <end position="519"/>
    </location>
</feature>
<dbReference type="InterPro" id="IPR003439">
    <property type="entry name" value="ABC_transporter-like_ATP-bd"/>
</dbReference>
<dbReference type="RefSeq" id="WP_354366249.1">
    <property type="nucleotide sequence ID" value="NZ_JBEPLO010000037.1"/>
</dbReference>
<dbReference type="Gene3D" id="1.20.1560.10">
    <property type="entry name" value="ABC transporter type 1, transmembrane domain"/>
    <property type="match status" value="1"/>
</dbReference>
<dbReference type="InterPro" id="IPR027417">
    <property type="entry name" value="P-loop_NTPase"/>
</dbReference>
<dbReference type="Proteomes" id="UP001549122">
    <property type="component" value="Unassembled WGS sequence"/>
</dbReference>
<reference evidence="10 11" key="1">
    <citation type="submission" date="2024-06" db="EMBL/GenBank/DDBJ databases">
        <title>Genomic Encyclopedia of Type Strains, Phase IV (KMG-IV): sequencing the most valuable type-strain genomes for metagenomic binning, comparative biology and taxonomic classification.</title>
        <authorList>
            <person name="Goeker M."/>
        </authorList>
    </citation>
    <scope>NUCLEOTIDE SEQUENCE [LARGE SCALE GENOMIC DNA]</scope>
    <source>
        <strain evidence="10 11">DSM 28303</strain>
    </source>
</reference>
<evidence type="ECO:0000256" key="5">
    <source>
        <dbReference type="ARBA" id="ARBA00022989"/>
    </source>
</evidence>
<evidence type="ECO:0000256" key="7">
    <source>
        <dbReference type="SAM" id="Phobius"/>
    </source>
</evidence>
<evidence type="ECO:0000313" key="10">
    <source>
        <dbReference type="EMBL" id="MET3559164.1"/>
    </source>
</evidence>
<dbReference type="InterPro" id="IPR039421">
    <property type="entry name" value="Type_1_exporter"/>
</dbReference>
<dbReference type="PROSITE" id="PS50893">
    <property type="entry name" value="ABC_TRANSPORTER_2"/>
    <property type="match status" value="1"/>
</dbReference>
<gene>
    <name evidence="10" type="ORF">ABID29_002313</name>
</gene>
<keyword evidence="3" id="KW-0547">Nucleotide-binding</keyword>
<evidence type="ECO:0000313" key="11">
    <source>
        <dbReference type="Proteomes" id="UP001549122"/>
    </source>
</evidence>
<protein>
    <submittedName>
        <fullName evidence="10">ABC-type multidrug transport system fused ATPase/permease subunit</fullName>
    </submittedName>
</protein>
<feature type="transmembrane region" description="Helical" evidence="7">
    <location>
        <begin position="12"/>
        <end position="37"/>
    </location>
</feature>
<evidence type="ECO:0000256" key="2">
    <source>
        <dbReference type="ARBA" id="ARBA00022692"/>
    </source>
</evidence>
<feature type="domain" description="ABC transmembrane type-1" evidence="9">
    <location>
        <begin position="13"/>
        <end position="291"/>
    </location>
</feature>
<accession>A0ABV2FKU3</accession>
<name>A0ABV2FKU3_9STRE</name>
<evidence type="ECO:0000256" key="6">
    <source>
        <dbReference type="ARBA" id="ARBA00023136"/>
    </source>
</evidence>
<dbReference type="InterPro" id="IPR003593">
    <property type="entry name" value="AAA+_ATPase"/>
</dbReference>
<dbReference type="EMBL" id="JBEPLO010000037">
    <property type="protein sequence ID" value="MET3559164.1"/>
    <property type="molecule type" value="Genomic_DNA"/>
</dbReference>
<feature type="transmembrane region" description="Helical" evidence="7">
    <location>
        <begin position="49"/>
        <end position="70"/>
    </location>
</feature>
<evidence type="ECO:0000259" key="9">
    <source>
        <dbReference type="PROSITE" id="PS50929"/>
    </source>
</evidence>
<evidence type="ECO:0000256" key="1">
    <source>
        <dbReference type="ARBA" id="ARBA00004651"/>
    </source>
</evidence>
<keyword evidence="2 7" id="KW-0812">Transmembrane</keyword>
<dbReference type="SUPFAM" id="SSF90123">
    <property type="entry name" value="ABC transporter transmembrane region"/>
    <property type="match status" value="1"/>
</dbReference>
<feature type="transmembrane region" description="Helical" evidence="7">
    <location>
        <begin position="119"/>
        <end position="140"/>
    </location>
</feature>
<comment type="subcellular location">
    <subcellularLocation>
        <location evidence="1">Cell membrane</location>
        <topology evidence="1">Multi-pass membrane protein</topology>
    </subcellularLocation>
</comment>
<keyword evidence="6 7" id="KW-0472">Membrane</keyword>
<comment type="caution">
    <text evidence="10">The sequence shown here is derived from an EMBL/GenBank/DDBJ whole genome shotgun (WGS) entry which is preliminary data.</text>
</comment>
<dbReference type="SUPFAM" id="SSF52540">
    <property type="entry name" value="P-loop containing nucleoside triphosphate hydrolases"/>
    <property type="match status" value="1"/>
</dbReference>
<sequence length="519" mass="59563">MKLFSYINKRVFVLFLGGMLINSGIILMKPLLLARLLNIQEADLNLETIGSFVSFGFILHFLFYSAMLIANYTSNQLQYSVLIRLKDELLQKLFLNQDYINDEKVSIMTQDIEFLYENYLLPLDLIVGKFFLLMATMIFILKQNMFLGTVFIVFSFLRPLPQWVMNDRLKKSGQDFSNRQRRFHVTVGDFFRGEETFRYNGVVREQLQFTNKMNLLYEESRKKNEWVSNIIYFFNGPLEFISQVLPLGLGLFLQTQGVNITSVSLVAMYIATLNLGSPLQTILYSFSDIQRSKVIREKIFRILEKEDMSYQLPRVQAISRLVVKGLGKRIGERTLFEDISFCLEKNEKLLIKGASGSGKSSLLRLLARLDHVDSGEIYVECSDGTICTDYISNLAYLSQNPFFVHGTIRENLNLGQQFSDATLLTVLERVGLVEEIDDILNYNLVNNGANISGGQKLRLELARFLIRQKDIVLADEITAALDRENAEKVRQIVYSLPVILIEVAHVISDESGHDYILEL</sequence>
<dbReference type="InterPro" id="IPR036640">
    <property type="entry name" value="ABC1_TM_sf"/>
</dbReference>
<organism evidence="10 11">
    <name type="scientific">Streptococcus rupicaprae</name>
    <dbReference type="NCBI Taxonomy" id="759619"/>
    <lineage>
        <taxon>Bacteria</taxon>
        <taxon>Bacillati</taxon>
        <taxon>Bacillota</taxon>
        <taxon>Bacilli</taxon>
        <taxon>Lactobacillales</taxon>
        <taxon>Streptococcaceae</taxon>
        <taxon>Streptococcus</taxon>
    </lineage>
</organism>
<dbReference type="SMART" id="SM00382">
    <property type="entry name" value="AAA"/>
    <property type="match status" value="1"/>
</dbReference>
<dbReference type="Pfam" id="PF00005">
    <property type="entry name" value="ABC_tran"/>
    <property type="match status" value="1"/>
</dbReference>
<dbReference type="Gene3D" id="3.40.50.300">
    <property type="entry name" value="P-loop containing nucleotide triphosphate hydrolases"/>
    <property type="match status" value="1"/>
</dbReference>
<keyword evidence="11" id="KW-1185">Reference proteome</keyword>
<evidence type="ECO:0000259" key="8">
    <source>
        <dbReference type="PROSITE" id="PS50893"/>
    </source>
</evidence>
<evidence type="ECO:0000256" key="3">
    <source>
        <dbReference type="ARBA" id="ARBA00022741"/>
    </source>
</evidence>
<evidence type="ECO:0000256" key="4">
    <source>
        <dbReference type="ARBA" id="ARBA00022840"/>
    </source>
</evidence>
<keyword evidence="4" id="KW-0067">ATP-binding</keyword>
<dbReference type="PROSITE" id="PS50929">
    <property type="entry name" value="ABC_TM1F"/>
    <property type="match status" value="1"/>
</dbReference>
<dbReference type="PANTHER" id="PTHR24221:SF654">
    <property type="entry name" value="ATP-BINDING CASSETTE SUB-FAMILY B MEMBER 6"/>
    <property type="match status" value="1"/>
</dbReference>
<proteinExistence type="predicted"/>
<dbReference type="PANTHER" id="PTHR24221">
    <property type="entry name" value="ATP-BINDING CASSETTE SUB-FAMILY B"/>
    <property type="match status" value="1"/>
</dbReference>